<accession>G9ET06</accession>
<gene>
    <name evidence="1" type="ORF">LDG_8435</name>
</gene>
<evidence type="ECO:0000313" key="1">
    <source>
        <dbReference type="EMBL" id="EHL29473.1"/>
    </source>
</evidence>
<protein>
    <submittedName>
        <fullName evidence="1">Uncharacterized protein</fullName>
    </submittedName>
</protein>
<dbReference type="RefSeq" id="WP_006872310.1">
    <property type="nucleotide sequence ID" value="NZ_JH413847.1"/>
</dbReference>
<name>G9ET06_9GAMM</name>
<evidence type="ECO:0000313" key="2">
    <source>
        <dbReference type="Proteomes" id="UP000002770"/>
    </source>
</evidence>
<sequence>MRNTNEGHTKKFAFFNWSIQFNSKTINSFDKGVRYKMGQTIEALKKYGAYLTHSDLKKFGFIPDRVNKNRFHNHIIHNNTTYVANWQKDTHNKCISLVSLANHENFNFQKKFSPQGRG</sequence>
<dbReference type="Proteomes" id="UP000002770">
    <property type="component" value="Unassembled WGS sequence"/>
</dbReference>
<dbReference type="EMBL" id="JH413847">
    <property type="protein sequence ID" value="EHL29473.1"/>
    <property type="molecule type" value="Genomic_DNA"/>
</dbReference>
<dbReference type="STRING" id="658187.LDG_8435"/>
<reference evidence="1 2" key="1">
    <citation type="journal article" date="2011" name="BMC Genomics">
        <title>Insight into cross-talk between intra-amoebal pathogens.</title>
        <authorList>
            <person name="Gimenez G."/>
            <person name="Bertelli C."/>
            <person name="Moliner C."/>
            <person name="Robert C."/>
            <person name="Raoult D."/>
            <person name="Fournier P.E."/>
            <person name="Greub G."/>
        </authorList>
    </citation>
    <scope>NUCLEOTIDE SEQUENCE [LARGE SCALE GENOMIC DNA]</scope>
    <source>
        <strain evidence="1 2">LLAP12</strain>
    </source>
</reference>
<organism evidence="1 2">
    <name type="scientific">Legionella drancourtii LLAP12</name>
    <dbReference type="NCBI Taxonomy" id="658187"/>
    <lineage>
        <taxon>Bacteria</taxon>
        <taxon>Pseudomonadati</taxon>
        <taxon>Pseudomonadota</taxon>
        <taxon>Gammaproteobacteria</taxon>
        <taxon>Legionellales</taxon>
        <taxon>Legionellaceae</taxon>
        <taxon>Legionella</taxon>
    </lineage>
</organism>
<dbReference type="HOGENOM" id="CLU_2070143_0_0_6"/>
<dbReference type="InParanoid" id="G9ET06"/>
<keyword evidence="2" id="KW-1185">Reference proteome</keyword>
<proteinExistence type="predicted"/>
<dbReference type="AlphaFoldDB" id="G9ET06"/>